<dbReference type="SUPFAM" id="SSF53383">
    <property type="entry name" value="PLP-dependent transferases"/>
    <property type="match status" value="1"/>
</dbReference>
<organism evidence="7 8">
    <name type="scientific">Labrys okinawensis</name>
    <dbReference type="NCBI Taxonomy" id="346911"/>
    <lineage>
        <taxon>Bacteria</taxon>
        <taxon>Pseudomonadati</taxon>
        <taxon>Pseudomonadota</taxon>
        <taxon>Alphaproteobacteria</taxon>
        <taxon>Hyphomicrobiales</taxon>
        <taxon>Xanthobacteraceae</taxon>
        <taxon>Labrys</taxon>
    </lineage>
</organism>
<dbReference type="SUPFAM" id="SSF46785">
    <property type="entry name" value="Winged helix' DNA-binding domain"/>
    <property type="match status" value="1"/>
</dbReference>
<proteinExistence type="inferred from homology"/>
<accession>A0A2S9QBY2</accession>
<keyword evidence="7" id="KW-0808">Transferase</keyword>
<dbReference type="GO" id="GO:0030170">
    <property type="term" value="F:pyridoxal phosphate binding"/>
    <property type="evidence" value="ECO:0007669"/>
    <property type="project" value="InterPro"/>
</dbReference>
<evidence type="ECO:0000256" key="2">
    <source>
        <dbReference type="ARBA" id="ARBA00022898"/>
    </source>
</evidence>
<dbReference type="CDD" id="cd00609">
    <property type="entry name" value="AAT_like"/>
    <property type="match status" value="1"/>
</dbReference>
<evidence type="ECO:0000256" key="1">
    <source>
        <dbReference type="ARBA" id="ARBA00005384"/>
    </source>
</evidence>
<dbReference type="Pfam" id="PF00155">
    <property type="entry name" value="Aminotran_1_2"/>
    <property type="match status" value="1"/>
</dbReference>
<dbReference type="InterPro" id="IPR000524">
    <property type="entry name" value="Tscrpt_reg_HTH_GntR"/>
</dbReference>
<keyword evidence="4" id="KW-0238">DNA-binding</keyword>
<dbReference type="PROSITE" id="PS50949">
    <property type="entry name" value="HTH_GNTR"/>
    <property type="match status" value="1"/>
</dbReference>
<dbReference type="InterPro" id="IPR015421">
    <property type="entry name" value="PyrdxlP-dep_Trfase_major"/>
</dbReference>
<evidence type="ECO:0000256" key="5">
    <source>
        <dbReference type="ARBA" id="ARBA00023163"/>
    </source>
</evidence>
<reference evidence="7 8" key="1">
    <citation type="submission" date="2018-02" db="EMBL/GenBank/DDBJ databases">
        <title>Whole genome sequencing of endophytic bacterium.</title>
        <authorList>
            <person name="Eedara R."/>
            <person name="Podile A.R."/>
        </authorList>
    </citation>
    <scope>NUCLEOTIDE SEQUENCE [LARGE SCALE GENOMIC DNA]</scope>
    <source>
        <strain evidence="7 8">RP1T</strain>
    </source>
</reference>
<evidence type="ECO:0000256" key="4">
    <source>
        <dbReference type="ARBA" id="ARBA00023125"/>
    </source>
</evidence>
<dbReference type="EMBL" id="PUEJ01000005">
    <property type="protein sequence ID" value="PRH86835.1"/>
    <property type="molecule type" value="Genomic_DNA"/>
</dbReference>
<evidence type="ECO:0000259" key="6">
    <source>
        <dbReference type="PROSITE" id="PS50949"/>
    </source>
</evidence>
<dbReference type="InterPro" id="IPR004839">
    <property type="entry name" value="Aminotransferase_I/II_large"/>
</dbReference>
<name>A0A2S9QBY2_9HYPH</name>
<comment type="similarity">
    <text evidence="1">In the C-terminal section; belongs to the class-I pyridoxal-phosphate-dependent aminotransferase family.</text>
</comment>
<dbReference type="InterPro" id="IPR036388">
    <property type="entry name" value="WH-like_DNA-bd_sf"/>
</dbReference>
<feature type="domain" description="HTH gntR-type" evidence="6">
    <location>
        <begin position="9"/>
        <end position="77"/>
    </location>
</feature>
<dbReference type="PANTHER" id="PTHR46577:SF1">
    <property type="entry name" value="HTH-TYPE TRANSCRIPTIONAL REGULATORY PROTEIN GABR"/>
    <property type="match status" value="1"/>
</dbReference>
<comment type="caution">
    <text evidence="7">The sequence shown here is derived from an EMBL/GenBank/DDBJ whole genome shotgun (WGS) entry which is preliminary data.</text>
</comment>
<dbReference type="InterPro" id="IPR051446">
    <property type="entry name" value="HTH_trans_reg/aminotransferase"/>
</dbReference>
<dbReference type="InterPro" id="IPR015424">
    <property type="entry name" value="PyrdxlP-dep_Trfase"/>
</dbReference>
<gene>
    <name evidence="7" type="ORF">C5L14_16215</name>
</gene>
<evidence type="ECO:0000256" key="3">
    <source>
        <dbReference type="ARBA" id="ARBA00023015"/>
    </source>
</evidence>
<dbReference type="PRINTS" id="PR00035">
    <property type="entry name" value="HTHGNTR"/>
</dbReference>
<keyword evidence="5" id="KW-0804">Transcription</keyword>
<keyword evidence="8" id="KW-1185">Reference proteome</keyword>
<dbReference type="GO" id="GO:0003700">
    <property type="term" value="F:DNA-binding transcription factor activity"/>
    <property type="evidence" value="ECO:0007669"/>
    <property type="project" value="InterPro"/>
</dbReference>
<dbReference type="AlphaFoldDB" id="A0A2S9QBY2"/>
<dbReference type="PANTHER" id="PTHR46577">
    <property type="entry name" value="HTH-TYPE TRANSCRIPTIONAL REGULATORY PROTEIN GABR"/>
    <property type="match status" value="1"/>
</dbReference>
<protein>
    <submittedName>
        <fullName evidence="7">Aspartate aminotransferase</fullName>
    </submittedName>
</protein>
<dbReference type="SMART" id="SM00345">
    <property type="entry name" value="HTH_GNTR"/>
    <property type="match status" value="1"/>
</dbReference>
<evidence type="ECO:0000313" key="7">
    <source>
        <dbReference type="EMBL" id="PRH86835.1"/>
    </source>
</evidence>
<dbReference type="GO" id="GO:0003677">
    <property type="term" value="F:DNA binding"/>
    <property type="evidence" value="ECO:0007669"/>
    <property type="project" value="UniProtKB-KW"/>
</dbReference>
<dbReference type="Proteomes" id="UP000237682">
    <property type="component" value="Unassembled WGS sequence"/>
</dbReference>
<dbReference type="GO" id="GO:0008483">
    <property type="term" value="F:transaminase activity"/>
    <property type="evidence" value="ECO:0007669"/>
    <property type="project" value="UniProtKB-KW"/>
</dbReference>
<dbReference type="OrthoDB" id="9808770at2"/>
<dbReference type="Gene3D" id="3.40.640.10">
    <property type="entry name" value="Type I PLP-dependent aspartate aminotransferase-like (Major domain)"/>
    <property type="match status" value="1"/>
</dbReference>
<dbReference type="RefSeq" id="WP_105863060.1">
    <property type="nucleotide sequence ID" value="NZ_PUEJ01000005.1"/>
</dbReference>
<dbReference type="CDD" id="cd07377">
    <property type="entry name" value="WHTH_GntR"/>
    <property type="match status" value="1"/>
</dbReference>
<keyword evidence="3" id="KW-0805">Transcription regulation</keyword>
<keyword evidence="7" id="KW-0032">Aminotransferase</keyword>
<dbReference type="Pfam" id="PF00392">
    <property type="entry name" value="GntR"/>
    <property type="match status" value="1"/>
</dbReference>
<evidence type="ECO:0000313" key="8">
    <source>
        <dbReference type="Proteomes" id="UP000237682"/>
    </source>
</evidence>
<keyword evidence="2" id="KW-0663">Pyridoxal phosphate</keyword>
<sequence length="485" mass="52846">MAQNRQARGPGARQIYEALRAQILAGTYGDGSALPSSRALASELGVARATVTSAYEQLSAEGFILSRRGARPKVAAVLDRMPPTSPTPAGLVPLPLSGYGERLALQPASLSPATRPAIDFRYGDLAASDFPTPIWRRALLGALAQRQDRLSYGHPAGSHRLRRALQGYLWRARTLRCDAEQIIVVNGSQQGLDLCTRLLLDPGDGAVIEDPCYPMARDIFRAAGARITPIAADQDGLDTSRLAHVAARLAYVTPSHQFPLGSVLSIARRHRLLAWAQERDAYLIEDDYDSEYRYDINPVPPLYGLGDGRNVLYLGTVSKTMSPTLRIGYLVVPSNLAPVFTRAKQIMDRHSPALEQEALATLLENGAYERHIRRIRRRMAERRNALLDGLRHRFGDRLVLEGAKAGLHIIAWFRHIPAALEGELIRKAGQAGLGLHPLSPLYAESSSTKPDRAGLVMGYGSLDVRQIKRGVELLADCADAVASGG</sequence>
<dbReference type="Gene3D" id="1.10.10.10">
    <property type="entry name" value="Winged helix-like DNA-binding domain superfamily/Winged helix DNA-binding domain"/>
    <property type="match status" value="1"/>
</dbReference>
<dbReference type="InterPro" id="IPR036390">
    <property type="entry name" value="WH_DNA-bd_sf"/>
</dbReference>